<dbReference type="AlphaFoldDB" id="A0AAV0JZQ8"/>
<sequence>LSCFLVVRDVVDAIRDRANESIGHVCYFCVPVALFGIKSQLLLRSNILAELVMATPNSPCYHLVFVAPT</sequence>
<proteinExistence type="predicted"/>
<feature type="non-terminal residue" evidence="1">
    <location>
        <position position="1"/>
    </location>
</feature>
<dbReference type="Proteomes" id="UP001154282">
    <property type="component" value="Unassembled WGS sequence"/>
</dbReference>
<name>A0AAV0JZQ8_9ROSI</name>
<accession>A0AAV0JZQ8</accession>
<gene>
    <name evidence="1" type="ORF">LITE_LOCUS16185</name>
</gene>
<protein>
    <submittedName>
        <fullName evidence="1">Uncharacterized protein</fullName>
    </submittedName>
</protein>
<organism evidence="1 2">
    <name type="scientific">Linum tenue</name>
    <dbReference type="NCBI Taxonomy" id="586396"/>
    <lineage>
        <taxon>Eukaryota</taxon>
        <taxon>Viridiplantae</taxon>
        <taxon>Streptophyta</taxon>
        <taxon>Embryophyta</taxon>
        <taxon>Tracheophyta</taxon>
        <taxon>Spermatophyta</taxon>
        <taxon>Magnoliopsida</taxon>
        <taxon>eudicotyledons</taxon>
        <taxon>Gunneridae</taxon>
        <taxon>Pentapetalae</taxon>
        <taxon>rosids</taxon>
        <taxon>fabids</taxon>
        <taxon>Malpighiales</taxon>
        <taxon>Linaceae</taxon>
        <taxon>Linum</taxon>
    </lineage>
</organism>
<reference evidence="1" key="1">
    <citation type="submission" date="2022-08" db="EMBL/GenBank/DDBJ databases">
        <authorList>
            <person name="Gutierrez-Valencia J."/>
        </authorList>
    </citation>
    <scope>NUCLEOTIDE SEQUENCE</scope>
</reference>
<comment type="caution">
    <text evidence="1">The sequence shown here is derived from an EMBL/GenBank/DDBJ whole genome shotgun (WGS) entry which is preliminary data.</text>
</comment>
<evidence type="ECO:0000313" key="2">
    <source>
        <dbReference type="Proteomes" id="UP001154282"/>
    </source>
</evidence>
<dbReference type="EMBL" id="CAMGYJ010000005">
    <property type="protein sequence ID" value="CAI0414101.1"/>
    <property type="molecule type" value="Genomic_DNA"/>
</dbReference>
<keyword evidence="2" id="KW-1185">Reference proteome</keyword>
<evidence type="ECO:0000313" key="1">
    <source>
        <dbReference type="EMBL" id="CAI0414101.1"/>
    </source>
</evidence>